<proteinExistence type="predicted"/>
<reference evidence="2 3" key="1">
    <citation type="journal article" date="2019" name="Sci. Rep.">
        <title>Orb-weaving spider Araneus ventricosus genome elucidates the spidroin gene catalogue.</title>
        <authorList>
            <person name="Kono N."/>
            <person name="Nakamura H."/>
            <person name="Ohtoshi R."/>
            <person name="Moran D.A.P."/>
            <person name="Shinohara A."/>
            <person name="Yoshida Y."/>
            <person name="Fujiwara M."/>
            <person name="Mori M."/>
            <person name="Tomita M."/>
            <person name="Arakawa K."/>
        </authorList>
    </citation>
    <scope>NUCLEOTIDE SEQUENCE [LARGE SCALE GENOMIC DNA]</scope>
</reference>
<organism evidence="2 3">
    <name type="scientific">Araneus ventricosus</name>
    <name type="common">Orbweaver spider</name>
    <name type="synonym">Epeira ventricosa</name>
    <dbReference type="NCBI Taxonomy" id="182803"/>
    <lineage>
        <taxon>Eukaryota</taxon>
        <taxon>Metazoa</taxon>
        <taxon>Ecdysozoa</taxon>
        <taxon>Arthropoda</taxon>
        <taxon>Chelicerata</taxon>
        <taxon>Arachnida</taxon>
        <taxon>Araneae</taxon>
        <taxon>Araneomorphae</taxon>
        <taxon>Entelegynae</taxon>
        <taxon>Araneoidea</taxon>
        <taxon>Araneidae</taxon>
        <taxon>Araneus</taxon>
    </lineage>
</organism>
<protein>
    <submittedName>
        <fullName evidence="2">Uncharacterized protein</fullName>
    </submittedName>
</protein>
<keyword evidence="1" id="KW-0732">Signal</keyword>
<keyword evidence="3" id="KW-1185">Reference proteome</keyword>
<dbReference type="EMBL" id="BGPR01003257">
    <property type="protein sequence ID" value="GBM85700.1"/>
    <property type="molecule type" value="Genomic_DNA"/>
</dbReference>
<evidence type="ECO:0000313" key="2">
    <source>
        <dbReference type="EMBL" id="GBM85700.1"/>
    </source>
</evidence>
<gene>
    <name evidence="2" type="ORF">AVEN_99870_1</name>
</gene>
<dbReference type="Proteomes" id="UP000499080">
    <property type="component" value="Unassembled WGS sequence"/>
</dbReference>
<comment type="caution">
    <text evidence="2">The sequence shown here is derived from an EMBL/GenBank/DDBJ whole genome shotgun (WGS) entry which is preliminary data.</text>
</comment>
<evidence type="ECO:0000256" key="1">
    <source>
        <dbReference type="SAM" id="SignalP"/>
    </source>
</evidence>
<dbReference type="AlphaFoldDB" id="A0A4Y2J6T2"/>
<accession>A0A4Y2J6T2</accession>
<name>A0A4Y2J6T2_ARAVE</name>
<feature type="signal peptide" evidence="1">
    <location>
        <begin position="1"/>
        <end position="21"/>
    </location>
</feature>
<feature type="chain" id="PRO_5021326823" evidence="1">
    <location>
        <begin position="22"/>
        <end position="117"/>
    </location>
</feature>
<sequence>MGRSLTLALCLLVLGANNGVAFTPRVALPGEYCPDIHHPLLPGTPLAALKPLTGLGGGGGRSKKQKFNPILKKLTENFRKKPAKKLFPKLFHFHRKAEFTFNGFPPMLESSAMRWRT</sequence>
<evidence type="ECO:0000313" key="3">
    <source>
        <dbReference type="Proteomes" id="UP000499080"/>
    </source>
</evidence>